<reference evidence="1" key="1">
    <citation type="submission" date="2022-12" db="EMBL/GenBank/DDBJ databases">
        <authorList>
            <person name="Alioto T."/>
            <person name="Alioto T."/>
            <person name="Gomez Garrido J."/>
        </authorList>
    </citation>
    <scope>NUCLEOTIDE SEQUENCE</scope>
</reference>
<dbReference type="AlphaFoldDB" id="A0AA35P240"/>
<evidence type="ECO:0000313" key="2">
    <source>
        <dbReference type="Proteomes" id="UP001178461"/>
    </source>
</evidence>
<gene>
    <name evidence="1" type="ORF">PODLI_1B018034</name>
</gene>
<evidence type="ECO:0000313" key="1">
    <source>
        <dbReference type="EMBL" id="CAI5770080.1"/>
    </source>
</evidence>
<proteinExistence type="predicted"/>
<protein>
    <submittedName>
        <fullName evidence="1">Uncharacterized protein</fullName>
    </submittedName>
</protein>
<dbReference type="EMBL" id="OX395128">
    <property type="protein sequence ID" value="CAI5770080.1"/>
    <property type="molecule type" value="Genomic_DNA"/>
</dbReference>
<keyword evidence="2" id="KW-1185">Reference proteome</keyword>
<name>A0AA35P240_9SAUR</name>
<accession>A0AA35P240</accession>
<sequence length="61" mass="7015">MEREQFLAKWPLPLVENLIGAIVIRIRIPWDVAIDLHSSEPPRLPSASIIHCSSALWFSFF</sequence>
<organism evidence="1 2">
    <name type="scientific">Podarcis lilfordi</name>
    <name type="common">Lilford's wall lizard</name>
    <dbReference type="NCBI Taxonomy" id="74358"/>
    <lineage>
        <taxon>Eukaryota</taxon>
        <taxon>Metazoa</taxon>
        <taxon>Chordata</taxon>
        <taxon>Craniata</taxon>
        <taxon>Vertebrata</taxon>
        <taxon>Euteleostomi</taxon>
        <taxon>Lepidosauria</taxon>
        <taxon>Squamata</taxon>
        <taxon>Bifurcata</taxon>
        <taxon>Unidentata</taxon>
        <taxon>Episquamata</taxon>
        <taxon>Laterata</taxon>
        <taxon>Lacertibaenia</taxon>
        <taxon>Lacertidae</taxon>
        <taxon>Podarcis</taxon>
    </lineage>
</organism>
<dbReference type="Proteomes" id="UP001178461">
    <property type="component" value="Chromosome 3"/>
</dbReference>